<dbReference type="GO" id="GO:0008104">
    <property type="term" value="P:intracellular protein localization"/>
    <property type="evidence" value="ECO:0007669"/>
    <property type="project" value="UniProtKB-ARBA"/>
</dbReference>
<comment type="caution">
    <text evidence="15">The sequence shown here is derived from an EMBL/GenBank/DDBJ whole genome shotgun (WGS) entry which is preliminary data.</text>
</comment>
<feature type="domain" description="Cadherin" evidence="14">
    <location>
        <begin position="218"/>
        <end position="337"/>
    </location>
</feature>
<protein>
    <recommendedName>
        <fullName evidence="14">Cadherin domain-containing protein</fullName>
    </recommendedName>
</protein>
<evidence type="ECO:0000256" key="7">
    <source>
        <dbReference type="ARBA" id="ARBA00022889"/>
    </source>
</evidence>
<keyword evidence="4" id="KW-0732">Signal</keyword>
<feature type="compositionally biased region" description="Basic and acidic residues" evidence="13">
    <location>
        <begin position="79"/>
        <end position="95"/>
    </location>
</feature>
<evidence type="ECO:0000313" key="16">
    <source>
        <dbReference type="Proteomes" id="UP001286313"/>
    </source>
</evidence>
<keyword evidence="9" id="KW-0472">Membrane</keyword>
<proteinExistence type="predicted"/>
<dbReference type="Pfam" id="PF00028">
    <property type="entry name" value="Cadherin"/>
    <property type="match status" value="1"/>
</dbReference>
<keyword evidence="5" id="KW-0677">Repeat</keyword>
<dbReference type="InterPro" id="IPR050971">
    <property type="entry name" value="Cadherin-domain_protein"/>
</dbReference>
<feature type="region of interest" description="Disordered" evidence="13">
    <location>
        <begin position="590"/>
        <end position="657"/>
    </location>
</feature>
<dbReference type="Gene3D" id="2.60.40.60">
    <property type="entry name" value="Cadherins"/>
    <property type="match status" value="2"/>
</dbReference>
<feature type="region of interest" description="Disordered" evidence="13">
    <location>
        <begin position="821"/>
        <end position="847"/>
    </location>
</feature>
<dbReference type="GO" id="GO:0005509">
    <property type="term" value="F:calcium ion binding"/>
    <property type="evidence" value="ECO:0007669"/>
    <property type="project" value="UniProtKB-UniRule"/>
</dbReference>
<dbReference type="GO" id="GO:0005911">
    <property type="term" value="C:cell-cell junction"/>
    <property type="evidence" value="ECO:0007669"/>
    <property type="project" value="TreeGrafter"/>
</dbReference>
<sequence>MEEMGGGGNEAEGETVRNGKELWKCMKRGRMRWKMRIGMCMETRHTTRHKRVVHGLEREKLAGLGPILTPGVKRTGKSMTREAEGTNEWLERRADDEEEEEGATRLLTGEGTGPLEFSEPRYCALMQEDAALGASVVSVLASHKKGAEVRYSITGGNKDGLFTIDQRSGVITLAAPLDFEIHDKHELVVAAEAGGATVHAIVQVRVADVNDNAPYFLQPDPYFTVIEEDDRDLPSIVTKVEARDRDRQDQLGLHYTLSGDGVDGYSPEDAYFTINPRTGELIQQRALDRDAPRGKEVWKVKIQVRDGQDPWPTLQQEDSLSSSGVRVRRYGNTEEEAAERRNNRGGNRESLNEGYVRRIEEGLVARNRTDVGVLGYTEDVTSSGRGEGEIKRRDVVREKREEGEYERTADNGDRKWKDEEEVQAQRRGEGERERRGEGDIERRIEGDADKSKNEKEKQRGGKGMEKRTNQGEKEWRRRRRNVEQETEGKITGKKQSQGNYRIITTHATSTAMRERGDRTIITDILRDTEHQLTIPETPSTEQTTKRVTKPKTDTEHHTHIRIKSHEHVSATRLKGTTGINVLTPSHYIGHNNTSVLKPRGMEEDSDRSKPEPLYLEKNSHRTVYDPPHLDSQGNISKPELPPSKTHANTTPFKPYDTMIMRTPSITPREETPINVPRHNIAREEEAHPTRRKIVDISTREQHNDGEDDKKTHDDYTKHVDPITLALNNNNNNIINQNMYGLGNKTSSNETLHLGSTTTKVHGSTLSQNLNRVYQAVNTSTLHTHELRWETKHLVTDAKSLKQNASKNAKKSTLRKLWLKNHPLSTKSQRNSESETPEMTRKTTEYTEEKLTNSADIQQEIVVLEHGNSSLQINAKLSSTHSSDCSNVESINYSNIHTFNSSNIHMSELMTSSLQNTLDKSPSKDSGVLNYVYRSSTTPHWAKAKSRSGLHHIISKRGLRESTGTHTLSLDTNLNNTGLEDNNEYFVNKHSLEVNINNQYQTQDNTAEILKTQPNFNFLHTVSLDDATERVTNKTNARKEFSKPTHRSVHLRNARDNDKPRYPKDVSEVSYNTRHPYTRRDHYISRVLHRDHFNPRNIPADNYNPRDNSTEYYTSRDLYRGPYNQTNISANHHDSSNNNPRDHYSPRSIIPEDQPLTNDHQHRHLDNTKNTHRDHIMRSVLPRSARDIPRDRYTSDHYGDYEDMDSGGGGGCEDVSVFGGEYWNATTSTGGGGRWRNGGGRGRGGNSRVHLVETTVTMMVKDINDNPPVFPNTTMFGEVQENGPIDGKFGSLGTFTSIGNDKRIGLTPTYILMRLEH</sequence>
<evidence type="ECO:0000256" key="13">
    <source>
        <dbReference type="SAM" id="MobiDB-lite"/>
    </source>
</evidence>
<dbReference type="InterPro" id="IPR020894">
    <property type="entry name" value="Cadherin_CS"/>
</dbReference>
<keyword evidence="8" id="KW-1133">Transmembrane helix</keyword>
<evidence type="ECO:0000256" key="4">
    <source>
        <dbReference type="ARBA" id="ARBA00022729"/>
    </source>
</evidence>
<feature type="compositionally biased region" description="Basic and acidic residues" evidence="13">
    <location>
        <begin position="338"/>
        <end position="349"/>
    </location>
</feature>
<keyword evidence="11" id="KW-0325">Glycoprotein</keyword>
<keyword evidence="16" id="KW-1185">Reference proteome</keyword>
<dbReference type="SUPFAM" id="SSF49313">
    <property type="entry name" value="Cadherin-like"/>
    <property type="match status" value="2"/>
</dbReference>
<dbReference type="GO" id="GO:0007424">
    <property type="term" value="P:open tracheal system development"/>
    <property type="evidence" value="ECO:0007669"/>
    <property type="project" value="UniProtKB-ARBA"/>
</dbReference>
<organism evidence="15 16">
    <name type="scientific">Petrolisthes cinctipes</name>
    <name type="common">Flat porcelain crab</name>
    <dbReference type="NCBI Taxonomy" id="88211"/>
    <lineage>
        <taxon>Eukaryota</taxon>
        <taxon>Metazoa</taxon>
        <taxon>Ecdysozoa</taxon>
        <taxon>Arthropoda</taxon>
        <taxon>Crustacea</taxon>
        <taxon>Multicrustacea</taxon>
        <taxon>Malacostraca</taxon>
        <taxon>Eumalacostraca</taxon>
        <taxon>Eucarida</taxon>
        <taxon>Decapoda</taxon>
        <taxon>Pleocyemata</taxon>
        <taxon>Anomura</taxon>
        <taxon>Galatheoidea</taxon>
        <taxon>Porcellanidae</taxon>
        <taxon>Petrolisthes</taxon>
    </lineage>
</organism>
<dbReference type="SMART" id="SM00112">
    <property type="entry name" value="CA"/>
    <property type="match status" value="2"/>
</dbReference>
<feature type="region of interest" description="Disordered" evidence="13">
    <location>
        <begin position="397"/>
        <end position="501"/>
    </location>
</feature>
<feature type="compositionally biased region" description="Polar residues" evidence="13">
    <location>
        <begin position="313"/>
        <end position="324"/>
    </location>
</feature>
<dbReference type="PANTHER" id="PTHR24025">
    <property type="entry name" value="DESMOGLEIN FAMILY MEMBER"/>
    <property type="match status" value="1"/>
</dbReference>
<evidence type="ECO:0000256" key="5">
    <source>
        <dbReference type="ARBA" id="ARBA00022737"/>
    </source>
</evidence>
<feature type="compositionally biased region" description="Basic and acidic residues" evidence="13">
    <location>
        <begin position="1183"/>
        <end position="1199"/>
    </location>
</feature>
<feature type="region of interest" description="Disordered" evidence="13">
    <location>
        <begin position="537"/>
        <end position="557"/>
    </location>
</feature>
<dbReference type="CDD" id="cd11304">
    <property type="entry name" value="Cadherin_repeat"/>
    <property type="match status" value="2"/>
</dbReference>
<keyword evidence="7" id="KW-0130">Cell adhesion</keyword>
<dbReference type="PANTHER" id="PTHR24025:SF31">
    <property type="entry name" value="NEURAL-CADHERIN"/>
    <property type="match status" value="1"/>
</dbReference>
<dbReference type="PROSITE" id="PS00232">
    <property type="entry name" value="CADHERIN_1"/>
    <property type="match status" value="1"/>
</dbReference>
<feature type="region of interest" description="Disordered" evidence="13">
    <location>
        <begin position="67"/>
        <end position="103"/>
    </location>
</feature>
<feature type="compositionally biased region" description="Basic and acidic residues" evidence="13">
    <location>
        <begin position="829"/>
        <end position="847"/>
    </location>
</feature>
<keyword evidence="10" id="KW-1015">Disulfide bond</keyword>
<evidence type="ECO:0000256" key="10">
    <source>
        <dbReference type="ARBA" id="ARBA00023157"/>
    </source>
</evidence>
<feature type="compositionally biased region" description="Basic and acidic residues" evidence="13">
    <location>
        <begin position="1052"/>
        <end position="1066"/>
    </location>
</feature>
<reference evidence="15" key="1">
    <citation type="submission" date="2023-10" db="EMBL/GenBank/DDBJ databases">
        <title>Genome assemblies of two species of porcelain crab, Petrolisthes cinctipes and Petrolisthes manimaculis (Anomura: Porcellanidae).</title>
        <authorList>
            <person name="Angst P."/>
        </authorList>
    </citation>
    <scope>NUCLEOTIDE SEQUENCE</scope>
    <source>
        <strain evidence="15">PB745_01</strain>
        <tissue evidence="15">Gill</tissue>
    </source>
</reference>
<evidence type="ECO:0000256" key="3">
    <source>
        <dbReference type="ARBA" id="ARBA00022692"/>
    </source>
</evidence>
<dbReference type="FunFam" id="2.60.40.60:FF:000032">
    <property type="entry name" value="FAT atypical cadherin 1"/>
    <property type="match status" value="1"/>
</dbReference>
<feature type="region of interest" description="Disordered" evidence="13">
    <location>
        <begin position="1034"/>
        <end position="1073"/>
    </location>
</feature>
<evidence type="ECO:0000256" key="11">
    <source>
        <dbReference type="ARBA" id="ARBA00023180"/>
    </source>
</evidence>
<evidence type="ECO:0000259" key="14">
    <source>
        <dbReference type="PROSITE" id="PS50268"/>
    </source>
</evidence>
<dbReference type="PROSITE" id="PS50268">
    <property type="entry name" value="CADHERIN_2"/>
    <property type="match status" value="2"/>
</dbReference>
<feature type="region of interest" description="Disordered" evidence="13">
    <location>
        <begin position="309"/>
        <end position="349"/>
    </location>
</feature>
<evidence type="ECO:0000256" key="2">
    <source>
        <dbReference type="ARBA" id="ARBA00022536"/>
    </source>
</evidence>
<feature type="compositionally biased region" description="Basic and acidic residues" evidence="13">
    <location>
        <begin position="1130"/>
        <end position="1144"/>
    </location>
</feature>
<keyword evidence="3" id="KW-0812">Transmembrane</keyword>
<dbReference type="GO" id="GO:0030855">
    <property type="term" value="P:epithelial cell differentiation"/>
    <property type="evidence" value="ECO:0007669"/>
    <property type="project" value="UniProtKB-ARBA"/>
</dbReference>
<evidence type="ECO:0000313" key="15">
    <source>
        <dbReference type="EMBL" id="KAK3850716.1"/>
    </source>
</evidence>
<feature type="compositionally biased region" description="Basic and acidic residues" evidence="13">
    <location>
        <begin position="599"/>
        <end position="610"/>
    </location>
</feature>
<dbReference type="InterPro" id="IPR002126">
    <property type="entry name" value="Cadherin-like_dom"/>
</dbReference>
<name>A0AAE1BH65_PETCI</name>
<dbReference type="EMBL" id="JAWQEG010008233">
    <property type="protein sequence ID" value="KAK3850716.1"/>
    <property type="molecule type" value="Genomic_DNA"/>
</dbReference>
<feature type="region of interest" description="Disordered" evidence="13">
    <location>
        <begin position="1121"/>
        <end position="1204"/>
    </location>
</feature>
<keyword evidence="6 12" id="KW-0106">Calcium</keyword>
<evidence type="ECO:0000256" key="9">
    <source>
        <dbReference type="ARBA" id="ARBA00023136"/>
    </source>
</evidence>
<feature type="compositionally biased region" description="Basic and acidic residues" evidence="13">
    <location>
        <begin position="397"/>
        <end position="490"/>
    </location>
</feature>
<comment type="subcellular location">
    <subcellularLocation>
        <location evidence="1">Membrane</location>
        <topology evidence="1">Single-pass membrane protein</topology>
    </subcellularLocation>
</comment>
<dbReference type="Proteomes" id="UP001286313">
    <property type="component" value="Unassembled WGS sequence"/>
</dbReference>
<feature type="region of interest" description="Disordered" evidence="13">
    <location>
        <begin position="1092"/>
        <end position="1111"/>
    </location>
</feature>
<keyword evidence="2" id="KW-0245">EGF-like domain</keyword>
<gene>
    <name evidence="15" type="ORF">Pcinc_042592</name>
</gene>
<accession>A0AAE1BH65</accession>
<dbReference type="PRINTS" id="PR00205">
    <property type="entry name" value="CADHERIN"/>
</dbReference>
<evidence type="ECO:0000256" key="1">
    <source>
        <dbReference type="ARBA" id="ARBA00004167"/>
    </source>
</evidence>
<dbReference type="GO" id="GO:0005886">
    <property type="term" value="C:plasma membrane"/>
    <property type="evidence" value="ECO:0007669"/>
    <property type="project" value="InterPro"/>
</dbReference>
<evidence type="ECO:0000256" key="12">
    <source>
        <dbReference type="PROSITE-ProRule" id="PRU00043"/>
    </source>
</evidence>
<feature type="compositionally biased region" description="Basic and acidic residues" evidence="13">
    <location>
        <begin position="1163"/>
        <end position="1176"/>
    </location>
</feature>
<feature type="domain" description="Cadherin" evidence="14">
    <location>
        <begin position="118"/>
        <end position="216"/>
    </location>
</feature>
<dbReference type="InterPro" id="IPR015919">
    <property type="entry name" value="Cadherin-like_sf"/>
</dbReference>
<dbReference type="GO" id="GO:0007156">
    <property type="term" value="P:homophilic cell adhesion via plasma membrane adhesion molecules"/>
    <property type="evidence" value="ECO:0007669"/>
    <property type="project" value="InterPro"/>
</dbReference>
<evidence type="ECO:0000256" key="6">
    <source>
        <dbReference type="ARBA" id="ARBA00022837"/>
    </source>
</evidence>
<evidence type="ECO:0000256" key="8">
    <source>
        <dbReference type="ARBA" id="ARBA00022989"/>
    </source>
</evidence>